<dbReference type="PANTHER" id="PTHR35807">
    <property type="entry name" value="TRANSCRIPTIONAL REGULATOR REDD-RELATED"/>
    <property type="match status" value="1"/>
</dbReference>
<dbReference type="InterPro" id="IPR036388">
    <property type="entry name" value="WH-like_DNA-bd_sf"/>
</dbReference>
<reference evidence="7 8" key="1">
    <citation type="submission" date="2023-07" db="EMBL/GenBank/DDBJ databases">
        <title>Sequencing the genomes of 1000 actinobacteria strains.</title>
        <authorList>
            <person name="Klenk H.-P."/>
        </authorList>
    </citation>
    <scope>NUCLEOTIDE SEQUENCE [LARGE SCALE GENOMIC DNA]</scope>
    <source>
        <strain evidence="7 8">DSM 43749</strain>
    </source>
</reference>
<dbReference type="GO" id="GO:0003677">
    <property type="term" value="F:DNA binding"/>
    <property type="evidence" value="ECO:0007669"/>
    <property type="project" value="UniProtKB-KW"/>
</dbReference>
<dbReference type="PRINTS" id="PR00364">
    <property type="entry name" value="DISEASERSIST"/>
</dbReference>
<dbReference type="Gene3D" id="1.10.10.10">
    <property type="entry name" value="Winged helix-like DNA-binding domain superfamily/Winged helix DNA-binding domain"/>
    <property type="match status" value="1"/>
</dbReference>
<organism evidence="7 8">
    <name type="scientific">Saccharothrix longispora</name>
    <dbReference type="NCBI Taxonomy" id="33920"/>
    <lineage>
        <taxon>Bacteria</taxon>
        <taxon>Bacillati</taxon>
        <taxon>Actinomycetota</taxon>
        <taxon>Actinomycetes</taxon>
        <taxon>Pseudonocardiales</taxon>
        <taxon>Pseudonocardiaceae</taxon>
        <taxon>Saccharothrix</taxon>
    </lineage>
</organism>
<keyword evidence="2" id="KW-0805">Transcription regulation</keyword>
<dbReference type="Gene3D" id="3.40.50.300">
    <property type="entry name" value="P-loop containing nucleotide triphosphate hydrolases"/>
    <property type="match status" value="1"/>
</dbReference>
<comment type="similarity">
    <text evidence="1">Belongs to the AfsR/DnrI/RedD regulatory family.</text>
</comment>
<comment type="caution">
    <text evidence="7">The sequence shown here is derived from an EMBL/GenBank/DDBJ whole genome shotgun (WGS) entry which is preliminary data.</text>
</comment>
<dbReference type="InterPro" id="IPR027417">
    <property type="entry name" value="P-loop_NTPase"/>
</dbReference>
<dbReference type="InterPro" id="IPR019734">
    <property type="entry name" value="TPR_rpt"/>
</dbReference>
<dbReference type="SMART" id="SM00028">
    <property type="entry name" value="TPR"/>
    <property type="match status" value="5"/>
</dbReference>
<accession>A0ABU1Q7E1</accession>
<evidence type="ECO:0000256" key="2">
    <source>
        <dbReference type="ARBA" id="ARBA00023015"/>
    </source>
</evidence>
<gene>
    <name evidence="7" type="ORF">J2S66_006698</name>
</gene>
<protein>
    <submittedName>
        <fullName evidence="7">DNA-binding SARP family transcriptional activator/tetratricopeptide (TPR) repeat protein</fullName>
    </submittedName>
</protein>
<keyword evidence="3 7" id="KW-0238">DNA-binding</keyword>
<dbReference type="SUPFAM" id="SSF46894">
    <property type="entry name" value="C-terminal effector domain of the bipartite response regulators"/>
    <property type="match status" value="1"/>
</dbReference>
<keyword evidence="8" id="KW-1185">Reference proteome</keyword>
<dbReference type="InterPro" id="IPR011990">
    <property type="entry name" value="TPR-like_helical_dom_sf"/>
</dbReference>
<dbReference type="SUPFAM" id="SSF52540">
    <property type="entry name" value="P-loop containing nucleoside triphosphate hydrolases"/>
    <property type="match status" value="1"/>
</dbReference>
<evidence type="ECO:0000313" key="7">
    <source>
        <dbReference type="EMBL" id="MDR6598314.1"/>
    </source>
</evidence>
<dbReference type="Proteomes" id="UP001268819">
    <property type="component" value="Unassembled WGS sequence"/>
</dbReference>
<dbReference type="RefSeq" id="WP_310312708.1">
    <property type="nucleotide sequence ID" value="NZ_BAAAXB010000001.1"/>
</dbReference>
<dbReference type="PANTHER" id="PTHR35807:SF1">
    <property type="entry name" value="TRANSCRIPTIONAL REGULATOR REDD"/>
    <property type="match status" value="1"/>
</dbReference>
<dbReference type="InterPro" id="IPR005158">
    <property type="entry name" value="BTAD"/>
</dbReference>
<dbReference type="Gene3D" id="1.25.40.10">
    <property type="entry name" value="Tetratricopeptide repeat domain"/>
    <property type="match status" value="3"/>
</dbReference>
<name>A0ABU1Q7E1_9PSEU</name>
<evidence type="ECO:0000256" key="4">
    <source>
        <dbReference type="ARBA" id="ARBA00023163"/>
    </source>
</evidence>
<evidence type="ECO:0000259" key="5">
    <source>
        <dbReference type="SMART" id="SM00862"/>
    </source>
</evidence>
<evidence type="ECO:0000259" key="6">
    <source>
        <dbReference type="SMART" id="SM01043"/>
    </source>
</evidence>
<proteinExistence type="inferred from homology"/>
<evidence type="ECO:0000256" key="1">
    <source>
        <dbReference type="ARBA" id="ARBA00005820"/>
    </source>
</evidence>
<dbReference type="CDD" id="cd15831">
    <property type="entry name" value="BTAD"/>
    <property type="match status" value="1"/>
</dbReference>
<dbReference type="InterPro" id="IPR001867">
    <property type="entry name" value="OmpR/PhoB-type_DNA-bd"/>
</dbReference>
<dbReference type="EMBL" id="JAVDSG010000001">
    <property type="protein sequence ID" value="MDR6598314.1"/>
    <property type="molecule type" value="Genomic_DNA"/>
</dbReference>
<dbReference type="SUPFAM" id="SSF48452">
    <property type="entry name" value="TPR-like"/>
    <property type="match status" value="3"/>
</dbReference>
<evidence type="ECO:0000256" key="3">
    <source>
        <dbReference type="ARBA" id="ARBA00023125"/>
    </source>
</evidence>
<dbReference type="InterPro" id="IPR016032">
    <property type="entry name" value="Sig_transdc_resp-reg_C-effctor"/>
</dbReference>
<feature type="domain" description="Bacterial transcriptional activator" evidence="6">
    <location>
        <begin position="103"/>
        <end position="241"/>
    </location>
</feature>
<evidence type="ECO:0000313" key="8">
    <source>
        <dbReference type="Proteomes" id="UP001268819"/>
    </source>
</evidence>
<dbReference type="Pfam" id="PF03704">
    <property type="entry name" value="BTAD"/>
    <property type="match status" value="1"/>
</dbReference>
<dbReference type="SMART" id="SM01043">
    <property type="entry name" value="BTAD"/>
    <property type="match status" value="1"/>
</dbReference>
<dbReference type="InterPro" id="IPR051677">
    <property type="entry name" value="AfsR-DnrI-RedD_regulator"/>
</dbReference>
<dbReference type="SMART" id="SM00862">
    <property type="entry name" value="Trans_reg_C"/>
    <property type="match status" value="1"/>
</dbReference>
<keyword evidence="4" id="KW-0804">Transcription</keyword>
<feature type="domain" description="OmpR/PhoB-type" evidence="5">
    <location>
        <begin position="22"/>
        <end position="96"/>
    </location>
</feature>
<sequence>MGSAQAGPAFGVLGVVEARVGGEPVDIGHPRRRSVLAALLVDVNRVVPVDELVDRVWGEHPPARARHSLYSHLSGLRRVVAPVGASLTRQAGGYVLTVDPASVDLHLFRELCARSREGDRPLAAADRALALWRGRAFEGADTPWFAEVARRLEQERLAAELHRNDLLLRLGLHADRLADLVATAAAHPVDERAAAQVLLAQHRCGRRAEALAHYRSVRDRLVDELGVEPGPRLRELHRRVLAGEPLPEPDRPTPRQLPAAPPHFVGRAVERAALDRHATALVVIAGTGGAGKTALALRWAHDNADRFPDGLLHADLRGFDPACPPVPPATVLRGFLEALGVPAHGVPAGPAEAGALYRSLLAGRRVLVLLDNAADAAQVLPLLPGGTSGLTLVTSRDRMTDLVAARGADHVGLDVLTGGESVALLAERLGRDRVDAEPAAVAELVERAARLPLALSVVAARAAVNPGFPLRALADELRHEHDRLDALDAVADVRAVFACSYRTLGADAARLFRLLGGHPGADVDAHAAASTAGVPVARARALLAELSRRHLVHERAPHRYGTHDLLRAYAAELARAHDTGAELVAARSRLVDHYLRTGYAAERRLAPHWPPITLPAARDGVVTREIGSYDEAMAWFDAEHTAVLGVLDDAVRHGWDAHAWQLPWVLTSYLNRRGRWREKADALRTALAAADRLGDRDALAVTHHLLGRAATTLGERATALDHLGRALELHRELGDETGQAIVHFSLAAEHEQRHDLTAARTHARRALELHTRTGDRTWQGFDLTALGWYAACLGDHAGALARCREAVALMDDRDGLAHCHQIMGCAHHHLGDHEESVAHHGRAVALFRLLGDRYREAWGLVLTGDAHRAAGREDRARATWSRALAILDGLGHDDGAAIRERLARVPAAAGR</sequence>